<dbReference type="STRING" id="81408.B4119_3426"/>
<dbReference type="EMBL" id="LQYS01000114">
    <property type="protein sequence ID" value="KYD07675.1"/>
    <property type="molecule type" value="Genomic_DNA"/>
</dbReference>
<evidence type="ECO:0000313" key="2">
    <source>
        <dbReference type="Proteomes" id="UP000075455"/>
    </source>
</evidence>
<dbReference type="RefSeq" id="WP_061580090.1">
    <property type="nucleotide sequence ID" value="NZ_LQYS01000114.1"/>
</dbReference>
<sequence length="59" mass="6932">MFRIVQAKSFGHLDDLNDWLRKNSSIVSVKDIKFQADNDWDAYLVIFEIKESDLEKLEG</sequence>
<dbReference type="PATRIC" id="fig|81408.3.peg.972"/>
<organism evidence="1 2">
    <name type="scientific">Saccharococcus caldoxylosilyticus</name>
    <dbReference type="NCBI Taxonomy" id="81408"/>
    <lineage>
        <taxon>Bacteria</taxon>
        <taxon>Bacillati</taxon>
        <taxon>Bacillota</taxon>
        <taxon>Bacilli</taxon>
        <taxon>Bacillales</taxon>
        <taxon>Anoxybacillaceae</taxon>
        <taxon>Saccharococcus</taxon>
    </lineage>
</organism>
<dbReference type="AlphaFoldDB" id="A0A150L5W2"/>
<accession>A0A150L5W2</accession>
<evidence type="ECO:0000313" key="1">
    <source>
        <dbReference type="EMBL" id="KYD07675.1"/>
    </source>
</evidence>
<dbReference type="Proteomes" id="UP000075455">
    <property type="component" value="Unassembled WGS sequence"/>
</dbReference>
<protein>
    <submittedName>
        <fullName evidence="1">Uncharacterized protein</fullName>
    </submittedName>
</protein>
<reference evidence="1 2" key="1">
    <citation type="submission" date="2016-01" db="EMBL/GenBank/DDBJ databases">
        <title>Draft Genome Sequences of Seven Thermophilic Sporeformers Isolated from Foods.</title>
        <authorList>
            <person name="Berendsen E.M."/>
            <person name="Wells-Bennik M.H."/>
            <person name="Krawcyk A.O."/>
            <person name="De Jong A."/>
            <person name="Holsappel S."/>
            <person name="Eijlander R.T."/>
            <person name="Kuipers O.P."/>
        </authorList>
    </citation>
    <scope>NUCLEOTIDE SEQUENCE [LARGE SCALE GENOMIC DNA]</scope>
    <source>
        <strain evidence="1 2">B4119</strain>
    </source>
</reference>
<gene>
    <name evidence="1" type="ORF">B4119_3426</name>
</gene>
<comment type="caution">
    <text evidence="1">The sequence shown here is derived from an EMBL/GenBank/DDBJ whole genome shotgun (WGS) entry which is preliminary data.</text>
</comment>
<name>A0A150L5W2_9BACL</name>
<proteinExistence type="predicted"/>